<evidence type="ECO:0000256" key="3">
    <source>
        <dbReference type="SAM" id="MobiDB-lite"/>
    </source>
</evidence>
<dbReference type="GO" id="GO:0003730">
    <property type="term" value="F:mRNA 3'-UTR binding"/>
    <property type="evidence" value="ECO:0007669"/>
    <property type="project" value="TreeGrafter"/>
</dbReference>
<dbReference type="PANTHER" id="PTHR48024:SF56">
    <property type="entry name" value="HETEROGENEOUS NUCLEAR RIBONUCLEOPROTEIN A0"/>
    <property type="match status" value="1"/>
</dbReference>
<evidence type="ECO:0000256" key="1">
    <source>
        <dbReference type="ARBA" id="ARBA00022884"/>
    </source>
</evidence>
<dbReference type="SUPFAM" id="SSF54928">
    <property type="entry name" value="RNA-binding domain, RBD"/>
    <property type="match status" value="1"/>
</dbReference>
<feature type="compositionally biased region" description="Low complexity" evidence="3">
    <location>
        <begin position="12"/>
        <end position="60"/>
    </location>
</feature>
<sequence length="495" mass="50328">MLMSPAGGAGTTSGATGIVTQTTTSTNSNSHGNTSSMNSHNGATTVSRSSTMSSSSAATSHLQKDTTLTKIFVGGLPYHTTDDSLRCFFEQFGPIEEAVVITDRQTGKSRGYGFVTMARSEDALLAIRDPNPCIDGRKANVNLAVLGAKPRLMPGASNALPTFFPLHSGLTSDLQAATNYYNPAAAAMNPMMATGLLSNFMTAASPTGLGNPVTTLTATPGADGRLSHQLSLTPMNNGNVLFNYSPTASNNGQIAALAAAAAATGGSPLSPSALALLMSAYGQGAAGMTLGPAVNGNAYLGLPASGHPGMQNLTGSSLLALSPSTPNTLSLTGYTPSPTMLNSCPGQRNLGQEVSNTTDFNAFSTAMAYQRLFGYAPVQSPLLSNPAGTTMNGNSTNCTNPAFGFNATLADHLSQLNNVSVSNGNSQTGYQTSVNGNTYPIDVNGVKSSLSDGPNSQAITSGLHGTLPGLSAHPSSGTVLQSRDGVDCTNGSMAF</sequence>
<reference evidence="5" key="1">
    <citation type="submission" date="2019-03" db="EMBL/GenBank/DDBJ databases">
        <title>Improved annotation for the trematode Fasciola hepatica.</title>
        <authorList>
            <person name="Choi Y.-J."/>
            <person name="Martin J."/>
            <person name="Mitreva M."/>
        </authorList>
    </citation>
    <scope>NUCLEOTIDE SEQUENCE [LARGE SCALE GENOMIC DNA]</scope>
</reference>
<dbReference type="CDD" id="cd12384">
    <property type="entry name" value="RRM_RBM24_RBM38_like"/>
    <property type="match status" value="1"/>
</dbReference>
<dbReference type="Gene3D" id="3.30.70.330">
    <property type="match status" value="1"/>
</dbReference>
<dbReference type="InterPro" id="IPR012677">
    <property type="entry name" value="Nucleotide-bd_a/b_plait_sf"/>
</dbReference>
<dbReference type="InterPro" id="IPR050886">
    <property type="entry name" value="RNA-binding_reg"/>
</dbReference>
<dbReference type="AlphaFoldDB" id="A0A4E0REI5"/>
<proteinExistence type="predicted"/>
<evidence type="ECO:0000313" key="5">
    <source>
        <dbReference type="EMBL" id="THD25953.1"/>
    </source>
</evidence>
<protein>
    <submittedName>
        <fullName evidence="5">RNA-binding protein 24</fullName>
    </submittedName>
</protein>
<dbReference type="EMBL" id="JXXN02000922">
    <property type="protein sequence ID" value="THD25953.1"/>
    <property type="molecule type" value="Genomic_DNA"/>
</dbReference>
<dbReference type="InterPro" id="IPR000504">
    <property type="entry name" value="RRM_dom"/>
</dbReference>
<name>A0A4E0REI5_FASHE</name>
<feature type="domain" description="RRM" evidence="4">
    <location>
        <begin position="69"/>
        <end position="150"/>
    </location>
</feature>
<keyword evidence="6" id="KW-1185">Reference proteome</keyword>
<comment type="caution">
    <text evidence="5">The sequence shown here is derived from an EMBL/GenBank/DDBJ whole genome shotgun (WGS) entry which is preliminary data.</text>
</comment>
<dbReference type="Pfam" id="PF00076">
    <property type="entry name" value="RRM_1"/>
    <property type="match status" value="1"/>
</dbReference>
<feature type="region of interest" description="Disordered" evidence="3">
    <location>
        <begin position="1"/>
        <end position="60"/>
    </location>
</feature>
<gene>
    <name evidence="5" type="ORF">D915_002847</name>
</gene>
<organism evidence="5 6">
    <name type="scientific">Fasciola hepatica</name>
    <name type="common">Liver fluke</name>
    <dbReference type="NCBI Taxonomy" id="6192"/>
    <lineage>
        <taxon>Eukaryota</taxon>
        <taxon>Metazoa</taxon>
        <taxon>Spiralia</taxon>
        <taxon>Lophotrochozoa</taxon>
        <taxon>Platyhelminthes</taxon>
        <taxon>Trematoda</taxon>
        <taxon>Digenea</taxon>
        <taxon>Plagiorchiida</taxon>
        <taxon>Echinostomata</taxon>
        <taxon>Echinostomatoidea</taxon>
        <taxon>Fasciolidae</taxon>
        <taxon>Fasciola</taxon>
    </lineage>
</organism>
<dbReference type="PANTHER" id="PTHR48024">
    <property type="entry name" value="GEO13361P1-RELATED"/>
    <property type="match status" value="1"/>
</dbReference>
<dbReference type="GO" id="GO:0005634">
    <property type="term" value="C:nucleus"/>
    <property type="evidence" value="ECO:0007669"/>
    <property type="project" value="TreeGrafter"/>
</dbReference>
<evidence type="ECO:0000313" key="6">
    <source>
        <dbReference type="Proteomes" id="UP000230066"/>
    </source>
</evidence>
<dbReference type="InterPro" id="IPR035979">
    <property type="entry name" value="RBD_domain_sf"/>
</dbReference>
<dbReference type="Proteomes" id="UP000230066">
    <property type="component" value="Unassembled WGS sequence"/>
</dbReference>
<evidence type="ECO:0000256" key="2">
    <source>
        <dbReference type="PROSITE-ProRule" id="PRU00176"/>
    </source>
</evidence>
<evidence type="ECO:0000259" key="4">
    <source>
        <dbReference type="PROSITE" id="PS50102"/>
    </source>
</evidence>
<keyword evidence="1 2" id="KW-0694">RNA-binding</keyword>
<dbReference type="SMART" id="SM00360">
    <property type="entry name" value="RRM"/>
    <property type="match status" value="1"/>
</dbReference>
<accession>A0A4E0REI5</accession>
<dbReference type="PROSITE" id="PS50102">
    <property type="entry name" value="RRM"/>
    <property type="match status" value="1"/>
</dbReference>